<keyword evidence="3" id="KW-1185">Reference proteome</keyword>
<evidence type="ECO:0000256" key="1">
    <source>
        <dbReference type="SAM" id="Phobius"/>
    </source>
</evidence>
<dbReference type="AlphaFoldDB" id="A0A096B4K1"/>
<dbReference type="EMBL" id="ADLO01000091">
    <property type="protein sequence ID" value="KGF54278.1"/>
    <property type="molecule type" value="Genomic_DNA"/>
</dbReference>
<evidence type="ECO:0000313" key="2">
    <source>
        <dbReference type="EMBL" id="KGF54278.1"/>
    </source>
</evidence>
<name>A0A096B4K1_FLAPL</name>
<sequence length="56" mass="6568">MTINWNTIWMNLFGRTELFGINMGFWAAITVTGLIVILMNMVFWTRKRFHSNGDSL</sequence>
<dbReference type="eggNOG" id="ENOG5033HYV">
    <property type="taxonomic scope" value="Bacteria"/>
</dbReference>
<keyword evidence="1" id="KW-0472">Membrane</keyword>
<accession>A0A096B4K1</accession>
<reference evidence="2 3" key="1">
    <citation type="submission" date="2011-08" db="EMBL/GenBank/DDBJ databases">
        <title>The Genome Sequence of Clostridium orbiscindens 1_3_50AFAA.</title>
        <authorList>
            <consortium name="The Broad Institute Genome Sequencing Platform"/>
            <person name="Earl A."/>
            <person name="Ward D."/>
            <person name="Feldgarden M."/>
            <person name="Gevers D."/>
            <person name="Daigneault M."/>
            <person name="Strauss J."/>
            <person name="Allen-Vercoe E."/>
            <person name="Young S.K."/>
            <person name="Zeng Q."/>
            <person name="Gargeya S."/>
            <person name="Fitzgerald M."/>
            <person name="Haas B."/>
            <person name="Abouelleil A."/>
            <person name="Alvarado L."/>
            <person name="Arachchi H.M."/>
            <person name="Berlin A."/>
            <person name="Brown A."/>
            <person name="Chapman S.B."/>
            <person name="Chen Z."/>
            <person name="Dunbar C."/>
            <person name="Freedman E."/>
            <person name="Gearin G."/>
            <person name="Gellesch M."/>
            <person name="Goldberg J."/>
            <person name="Griggs A."/>
            <person name="Gujja S."/>
            <person name="Heiman D."/>
            <person name="Howarth C."/>
            <person name="Larson L."/>
            <person name="Lui A."/>
            <person name="MacDonald P.J.P."/>
            <person name="Montmayeur A."/>
            <person name="Murphy C."/>
            <person name="Neiman D."/>
            <person name="Pearson M."/>
            <person name="Priest M."/>
            <person name="Roberts A."/>
            <person name="Saif S."/>
            <person name="Shea T."/>
            <person name="Shenoy N."/>
            <person name="Sisk P."/>
            <person name="Stolte C."/>
            <person name="Sykes S."/>
            <person name="Wortman J."/>
            <person name="Nusbaum C."/>
            <person name="Birren B."/>
        </authorList>
    </citation>
    <scope>NUCLEOTIDE SEQUENCE [LARGE SCALE GENOMIC DNA]</scope>
    <source>
        <strain evidence="2 3">1_3_50AFAA</strain>
    </source>
</reference>
<protein>
    <submittedName>
        <fullName evidence="2">Uncharacterized protein</fullName>
    </submittedName>
</protein>
<dbReference type="HOGENOM" id="CLU_210179_0_0_9"/>
<feature type="transmembrane region" description="Helical" evidence="1">
    <location>
        <begin position="20"/>
        <end position="43"/>
    </location>
</feature>
<evidence type="ECO:0000313" key="3">
    <source>
        <dbReference type="Proteomes" id="UP000029585"/>
    </source>
</evidence>
<proteinExistence type="predicted"/>
<dbReference type="Proteomes" id="UP000029585">
    <property type="component" value="Unassembled WGS sequence"/>
</dbReference>
<keyword evidence="1" id="KW-1133">Transmembrane helix</keyword>
<keyword evidence="1" id="KW-0812">Transmembrane</keyword>
<comment type="caution">
    <text evidence="2">The sequence shown here is derived from an EMBL/GenBank/DDBJ whole genome shotgun (WGS) entry which is preliminary data.</text>
</comment>
<organism evidence="2 3">
    <name type="scientific">Flavonifractor plautii 1_3_50AFAA</name>
    <dbReference type="NCBI Taxonomy" id="742738"/>
    <lineage>
        <taxon>Bacteria</taxon>
        <taxon>Bacillati</taxon>
        <taxon>Bacillota</taxon>
        <taxon>Clostridia</taxon>
        <taxon>Eubacteriales</taxon>
        <taxon>Oscillospiraceae</taxon>
        <taxon>Flavonifractor</taxon>
    </lineage>
</organism>
<gene>
    <name evidence="2" type="ORF">HMPREF9460_02971</name>
</gene>